<gene>
    <name evidence="6" type="ORF">BHV28_16840</name>
</gene>
<dbReference type="GO" id="GO:0006351">
    <property type="term" value="P:DNA-templated transcription"/>
    <property type="evidence" value="ECO:0007669"/>
    <property type="project" value="TreeGrafter"/>
</dbReference>
<dbReference type="InterPro" id="IPR005119">
    <property type="entry name" value="LysR_subst-bd"/>
</dbReference>
<keyword evidence="4" id="KW-0804">Transcription</keyword>
<proteinExistence type="inferred from homology"/>
<name>A0A1U9JWW5_9HYPH</name>
<evidence type="ECO:0000256" key="1">
    <source>
        <dbReference type="ARBA" id="ARBA00009437"/>
    </source>
</evidence>
<evidence type="ECO:0000313" key="6">
    <source>
        <dbReference type="EMBL" id="AQS42354.1"/>
    </source>
</evidence>
<dbReference type="Gene3D" id="3.40.190.290">
    <property type="match status" value="1"/>
</dbReference>
<dbReference type="PROSITE" id="PS50931">
    <property type="entry name" value="HTH_LYSR"/>
    <property type="match status" value="1"/>
</dbReference>
<dbReference type="InterPro" id="IPR036388">
    <property type="entry name" value="WH-like_DNA-bd_sf"/>
</dbReference>
<dbReference type="AlphaFoldDB" id="A0A1U9JWW5"/>
<dbReference type="SUPFAM" id="SSF53850">
    <property type="entry name" value="Periplasmic binding protein-like II"/>
    <property type="match status" value="1"/>
</dbReference>
<comment type="similarity">
    <text evidence="1">Belongs to the LysR transcriptional regulatory family.</text>
</comment>
<dbReference type="FunFam" id="3.40.190.290:FF:000001">
    <property type="entry name" value="Transcriptional regulator, LysR family"/>
    <property type="match status" value="1"/>
</dbReference>
<dbReference type="CDD" id="cd08422">
    <property type="entry name" value="PBP2_CrgA_like"/>
    <property type="match status" value="1"/>
</dbReference>
<keyword evidence="2" id="KW-0805">Transcription regulation</keyword>
<sequence length="303" mass="33762">MGILTRMRAFIDVVEASGFSAASRKTGRSKALLSKHVRELEDSLGVLLLNRSTRQLSLTEAGHIYYQRAQEILLEMTDLQDSVTAVNAVMRGRIKISAPHPFADAPIGQSLIDFCAAYPDITLDIHLEDRFVDLIEEGIDLAIRITKLDDSSLIARQLMPVHSVVCASPALIARLGEPKRPEDLRNQPCLIDRNNRSFNHWTFMLADGSELSVAVTGSIEVNSPNITRSAAIAGLGFARMPYFVAEDAIKSGELKPVLEDYQVTGMGVYAVFPHRRYLPARVRLLLDYLAQWFRDYQVAHPQS</sequence>
<dbReference type="SUPFAM" id="SSF46785">
    <property type="entry name" value="Winged helix' DNA-binding domain"/>
    <property type="match status" value="1"/>
</dbReference>
<dbReference type="InterPro" id="IPR036390">
    <property type="entry name" value="WH_DNA-bd_sf"/>
</dbReference>
<dbReference type="Pfam" id="PF03466">
    <property type="entry name" value="LysR_substrate"/>
    <property type="match status" value="1"/>
</dbReference>
<evidence type="ECO:0000313" key="7">
    <source>
        <dbReference type="Proteomes" id="UP000188912"/>
    </source>
</evidence>
<keyword evidence="7" id="KW-1185">Reference proteome</keyword>
<dbReference type="GO" id="GO:0043565">
    <property type="term" value="F:sequence-specific DNA binding"/>
    <property type="evidence" value="ECO:0007669"/>
    <property type="project" value="TreeGrafter"/>
</dbReference>
<evidence type="ECO:0000256" key="4">
    <source>
        <dbReference type="ARBA" id="ARBA00023163"/>
    </source>
</evidence>
<dbReference type="EMBL" id="CP017315">
    <property type="protein sequence ID" value="AQS42354.1"/>
    <property type="molecule type" value="Genomic_DNA"/>
</dbReference>
<dbReference type="InterPro" id="IPR058163">
    <property type="entry name" value="LysR-type_TF_proteobact-type"/>
</dbReference>
<accession>A0A1U9JWW5</accession>
<dbReference type="Gene3D" id="1.10.10.10">
    <property type="entry name" value="Winged helix-like DNA-binding domain superfamily/Winged helix DNA-binding domain"/>
    <property type="match status" value="1"/>
</dbReference>
<evidence type="ECO:0000256" key="3">
    <source>
        <dbReference type="ARBA" id="ARBA00023125"/>
    </source>
</evidence>
<dbReference type="InterPro" id="IPR000847">
    <property type="entry name" value="LysR_HTH_N"/>
</dbReference>
<keyword evidence="3" id="KW-0238">DNA-binding</keyword>
<reference evidence="6 7" key="1">
    <citation type="journal article" date="2010" name="Science">
        <title>Genomic comparison of the ants Camponotus floridanus and Harpegnathos saltator.</title>
        <authorList>
            <person name="Bonasio R."/>
            <person name="Zhang G."/>
            <person name="Ye C."/>
            <person name="Mutti N.S."/>
            <person name="Fang X."/>
            <person name="Qin N."/>
            <person name="Donahue G."/>
            <person name="Yang P."/>
            <person name="Li Q."/>
            <person name="Li C."/>
            <person name="Zhang P."/>
            <person name="Huang Z."/>
            <person name="Berger S.L."/>
            <person name="Reinberg D."/>
            <person name="Wang J."/>
            <person name="Liebig J."/>
        </authorList>
    </citation>
    <scope>NUCLEOTIDE SEQUENCE [LARGE SCALE GENOMIC DNA]</scope>
    <source>
        <strain evidence="6 7">Hsal</strain>
    </source>
</reference>
<evidence type="ECO:0000256" key="2">
    <source>
        <dbReference type="ARBA" id="ARBA00023015"/>
    </source>
</evidence>
<dbReference type="PANTHER" id="PTHR30537">
    <property type="entry name" value="HTH-TYPE TRANSCRIPTIONAL REGULATOR"/>
    <property type="match status" value="1"/>
</dbReference>
<dbReference type="STRING" id="1902579.BHV28_16840"/>
<dbReference type="FunFam" id="1.10.10.10:FF:000001">
    <property type="entry name" value="LysR family transcriptional regulator"/>
    <property type="match status" value="1"/>
</dbReference>
<dbReference type="Pfam" id="PF00126">
    <property type="entry name" value="HTH_1"/>
    <property type="match status" value="1"/>
</dbReference>
<dbReference type="KEGG" id="thd:BHV28_16840"/>
<evidence type="ECO:0000259" key="5">
    <source>
        <dbReference type="PROSITE" id="PS50931"/>
    </source>
</evidence>
<dbReference type="PANTHER" id="PTHR30537:SF35">
    <property type="entry name" value="TRANSCRIPTIONAL REGULATORY PROTEIN"/>
    <property type="match status" value="1"/>
</dbReference>
<reference evidence="6 7" key="2">
    <citation type="journal article" date="2016" name="Sci. Rep.">
        <title>The genome of Rhizobiales bacteria in predatory ants reveals urease gene functions but no genes for nitrogen fixation.</title>
        <authorList>
            <person name="Neuvonen M.M."/>
            <person name="Tamarit D."/>
            <person name="Naslund K."/>
            <person name="Liebig J."/>
            <person name="Feldhaar H."/>
            <person name="Moran N.A."/>
            <person name="Guy L."/>
            <person name="Andersson S.G."/>
        </authorList>
    </citation>
    <scope>NUCLEOTIDE SEQUENCE [LARGE SCALE GENOMIC DNA]</scope>
    <source>
        <strain evidence="6 7">Hsal</strain>
    </source>
</reference>
<feature type="domain" description="HTH lysR-type" evidence="5">
    <location>
        <begin position="1"/>
        <end position="59"/>
    </location>
</feature>
<dbReference type="GO" id="GO:0003700">
    <property type="term" value="F:DNA-binding transcription factor activity"/>
    <property type="evidence" value="ECO:0007669"/>
    <property type="project" value="InterPro"/>
</dbReference>
<protein>
    <submittedName>
        <fullName evidence="6">Transcriptional regulator protein, LysR family</fullName>
    </submittedName>
</protein>
<organism evidence="6 7">
    <name type="scientific">Candidatus Tokpelaia hoelldobleri</name>
    <dbReference type="NCBI Taxonomy" id="1902579"/>
    <lineage>
        <taxon>Bacteria</taxon>
        <taxon>Pseudomonadati</taxon>
        <taxon>Pseudomonadota</taxon>
        <taxon>Alphaproteobacteria</taxon>
        <taxon>Hyphomicrobiales</taxon>
        <taxon>Candidatus Tokpelaia</taxon>
    </lineage>
</organism>
<dbReference type="Proteomes" id="UP000188912">
    <property type="component" value="Chromosome"/>
</dbReference>